<dbReference type="PROSITE" id="PS50023">
    <property type="entry name" value="LIM_DOMAIN_2"/>
    <property type="match status" value="1"/>
</dbReference>
<keyword evidence="3 4" id="KW-0440">LIM domain</keyword>
<dbReference type="PANTHER" id="PTHR46074">
    <property type="entry name" value="CYSTEINE-RICH PROTEIN CRIP FAMILY MEMBER"/>
    <property type="match status" value="1"/>
</dbReference>
<dbReference type="AlphaFoldDB" id="A0A8E0VGP3"/>
<dbReference type="GO" id="GO:0046872">
    <property type="term" value="F:metal ion binding"/>
    <property type="evidence" value="ECO:0007669"/>
    <property type="project" value="UniProtKB-KW"/>
</dbReference>
<dbReference type="SUPFAM" id="SSF57716">
    <property type="entry name" value="Glucocorticoid receptor-like (DNA-binding domain)"/>
    <property type="match status" value="1"/>
</dbReference>
<dbReference type="OrthoDB" id="6129702at2759"/>
<evidence type="ECO:0000256" key="2">
    <source>
        <dbReference type="ARBA" id="ARBA00022833"/>
    </source>
</evidence>
<evidence type="ECO:0000256" key="4">
    <source>
        <dbReference type="PROSITE-ProRule" id="PRU00125"/>
    </source>
</evidence>
<protein>
    <recommendedName>
        <fullName evidence="5">LIM zinc-binding domain-containing protein</fullName>
    </recommendedName>
</protein>
<evidence type="ECO:0000313" key="6">
    <source>
        <dbReference type="EMBL" id="KAA0187346.1"/>
    </source>
</evidence>
<organism evidence="6 7">
    <name type="scientific">Fasciolopsis buskii</name>
    <dbReference type="NCBI Taxonomy" id="27845"/>
    <lineage>
        <taxon>Eukaryota</taxon>
        <taxon>Metazoa</taxon>
        <taxon>Spiralia</taxon>
        <taxon>Lophotrochozoa</taxon>
        <taxon>Platyhelminthes</taxon>
        <taxon>Trematoda</taxon>
        <taxon>Digenea</taxon>
        <taxon>Plagiorchiida</taxon>
        <taxon>Echinostomata</taxon>
        <taxon>Echinostomatoidea</taxon>
        <taxon>Fasciolidae</taxon>
        <taxon>Fasciolopsis</taxon>
    </lineage>
</organism>
<evidence type="ECO:0000256" key="3">
    <source>
        <dbReference type="ARBA" id="ARBA00023038"/>
    </source>
</evidence>
<dbReference type="InterPro" id="IPR001781">
    <property type="entry name" value="Znf_LIM"/>
</dbReference>
<dbReference type="Proteomes" id="UP000728185">
    <property type="component" value="Unassembled WGS sequence"/>
</dbReference>
<keyword evidence="1 4" id="KW-0479">Metal-binding</keyword>
<dbReference type="Gene3D" id="2.10.110.10">
    <property type="entry name" value="Cysteine Rich Protein"/>
    <property type="match status" value="2"/>
</dbReference>
<comment type="caution">
    <text evidence="6">The sequence shown here is derived from an EMBL/GenBank/DDBJ whole genome shotgun (WGS) entry which is preliminary data.</text>
</comment>
<name>A0A8E0VGP3_9TREM</name>
<reference evidence="6" key="1">
    <citation type="submission" date="2019-05" db="EMBL/GenBank/DDBJ databases">
        <title>Annotation for the trematode Fasciolopsis buski.</title>
        <authorList>
            <person name="Choi Y.-J."/>
        </authorList>
    </citation>
    <scope>NUCLEOTIDE SEQUENCE</scope>
    <source>
        <strain evidence="6">HT</strain>
        <tissue evidence="6">Whole worm</tissue>
    </source>
</reference>
<evidence type="ECO:0000259" key="5">
    <source>
        <dbReference type="PROSITE" id="PS50023"/>
    </source>
</evidence>
<keyword evidence="7" id="KW-1185">Reference proteome</keyword>
<dbReference type="EMBL" id="LUCM01009175">
    <property type="protein sequence ID" value="KAA0187346.1"/>
    <property type="molecule type" value="Genomic_DNA"/>
</dbReference>
<gene>
    <name evidence="6" type="ORF">FBUS_07967</name>
</gene>
<sequence>MVEPLACIHSHCFQCSRCQKKLTPLNYKMVGGIPYCEPICQNVRVEQIVNESKQTLASSKSNVLQFIPSKMNMKNKQSYAILYQEATNVNRRKVLLLFCLRLCCFKFAEIGSRNSFIVIERTMNNHTESGRSVYAKNSQTPPMKRITHFQSRHNSMKNLSKIGSEHHCFVCGKTVYPAVKLRHKSRIYHDTCIRCEMCDQPLTVDTMHMVKGMVLCSKHSSSIVAGKGN</sequence>
<proteinExistence type="predicted"/>
<dbReference type="SMART" id="SM00132">
    <property type="entry name" value="LIM"/>
    <property type="match status" value="1"/>
</dbReference>
<dbReference type="PANTHER" id="PTHR46074:SF5">
    <property type="entry name" value="LIM DOMAIN-CONTAINING PROTEIN C"/>
    <property type="match status" value="1"/>
</dbReference>
<feature type="domain" description="LIM zinc-binding" evidence="5">
    <location>
        <begin position="166"/>
        <end position="226"/>
    </location>
</feature>
<evidence type="ECO:0000313" key="7">
    <source>
        <dbReference type="Proteomes" id="UP000728185"/>
    </source>
</evidence>
<dbReference type="Pfam" id="PF00412">
    <property type="entry name" value="LIM"/>
    <property type="match status" value="1"/>
</dbReference>
<evidence type="ECO:0000256" key="1">
    <source>
        <dbReference type="ARBA" id="ARBA00022723"/>
    </source>
</evidence>
<dbReference type="PROSITE" id="PS00478">
    <property type="entry name" value="LIM_DOMAIN_1"/>
    <property type="match status" value="1"/>
</dbReference>
<accession>A0A8E0VGP3</accession>
<keyword evidence="2 4" id="KW-0862">Zinc</keyword>